<dbReference type="Gene3D" id="3.30.420.10">
    <property type="entry name" value="Ribonuclease H-like superfamily/Ribonuclease H"/>
    <property type="match status" value="1"/>
</dbReference>
<comment type="subcellular location">
    <subcellularLocation>
        <location evidence="6">Cytoplasm</location>
    </subcellularLocation>
</comment>
<dbReference type="Proteomes" id="UP000197065">
    <property type="component" value="Unassembled WGS sequence"/>
</dbReference>
<dbReference type="InterPro" id="IPR006292">
    <property type="entry name" value="RNase_D"/>
</dbReference>
<keyword evidence="5 6" id="KW-0269">Exonuclease</keyword>
<comment type="catalytic activity">
    <reaction evidence="6">
        <text>Exonucleolytic cleavage that removes extra residues from the 3'-terminus of tRNA to produce 5'-mononucleotides.</text>
        <dbReference type="EC" id="3.1.13.5"/>
    </reaction>
</comment>
<reference evidence="8 9" key="1">
    <citation type="submission" date="2017-06" db="EMBL/GenBank/DDBJ databases">
        <authorList>
            <person name="Kim H.J."/>
            <person name="Triplett B.A."/>
        </authorList>
    </citation>
    <scope>NUCLEOTIDE SEQUENCE [LARGE SCALE GENOMIC DNA]</scope>
    <source>
        <strain evidence="8 9">B29T1</strain>
    </source>
</reference>
<name>A0A212QN84_9PROT</name>
<organism evidence="8 9">
    <name type="scientific">Arboricoccus pini</name>
    <dbReference type="NCBI Taxonomy" id="1963835"/>
    <lineage>
        <taxon>Bacteria</taxon>
        <taxon>Pseudomonadati</taxon>
        <taxon>Pseudomonadota</taxon>
        <taxon>Alphaproteobacteria</taxon>
        <taxon>Geminicoccales</taxon>
        <taxon>Geminicoccaceae</taxon>
        <taxon>Arboricoccus</taxon>
    </lineage>
</organism>
<dbReference type="Pfam" id="PF00570">
    <property type="entry name" value="HRDC"/>
    <property type="match status" value="1"/>
</dbReference>
<dbReference type="GO" id="GO:0000166">
    <property type="term" value="F:nucleotide binding"/>
    <property type="evidence" value="ECO:0007669"/>
    <property type="project" value="InterPro"/>
</dbReference>
<dbReference type="InterPro" id="IPR051086">
    <property type="entry name" value="RNase_D-like"/>
</dbReference>
<dbReference type="OrthoDB" id="9800549at2"/>
<dbReference type="PANTHER" id="PTHR47649:SF1">
    <property type="entry name" value="RIBONUCLEASE D"/>
    <property type="match status" value="1"/>
</dbReference>
<dbReference type="GO" id="GO:0042780">
    <property type="term" value="P:tRNA 3'-end processing"/>
    <property type="evidence" value="ECO:0007669"/>
    <property type="project" value="UniProtKB-UniRule"/>
</dbReference>
<keyword evidence="9" id="KW-1185">Reference proteome</keyword>
<dbReference type="InterPro" id="IPR002562">
    <property type="entry name" value="3'-5'_exonuclease_dom"/>
</dbReference>
<dbReference type="InterPro" id="IPR044876">
    <property type="entry name" value="HRDC_dom_sf"/>
</dbReference>
<evidence type="ECO:0000256" key="1">
    <source>
        <dbReference type="ARBA" id="ARBA00022490"/>
    </source>
</evidence>
<keyword evidence="2 6" id="KW-0819">tRNA processing</keyword>
<dbReference type="SUPFAM" id="SSF47819">
    <property type="entry name" value="HRDC-like"/>
    <property type="match status" value="2"/>
</dbReference>
<dbReference type="CDD" id="cd06142">
    <property type="entry name" value="RNaseD_exo"/>
    <property type="match status" value="1"/>
</dbReference>
<proteinExistence type="inferred from homology"/>
<dbReference type="HAMAP" id="MF_01899">
    <property type="entry name" value="RNase_D"/>
    <property type="match status" value="1"/>
</dbReference>
<dbReference type="GO" id="GO:0005737">
    <property type="term" value="C:cytoplasm"/>
    <property type="evidence" value="ECO:0007669"/>
    <property type="project" value="UniProtKB-SubCell"/>
</dbReference>
<dbReference type="PROSITE" id="PS50967">
    <property type="entry name" value="HRDC"/>
    <property type="match status" value="1"/>
</dbReference>
<evidence type="ECO:0000256" key="5">
    <source>
        <dbReference type="ARBA" id="ARBA00022839"/>
    </source>
</evidence>
<dbReference type="Pfam" id="PF01612">
    <property type="entry name" value="DNA_pol_A_exo1"/>
    <property type="match status" value="1"/>
</dbReference>
<feature type="domain" description="HRDC" evidence="7">
    <location>
        <begin position="208"/>
        <end position="286"/>
    </location>
</feature>
<gene>
    <name evidence="6" type="primary">rnd</name>
    <name evidence="8" type="ORF">SAMN07250955_10272</name>
</gene>
<dbReference type="RefSeq" id="WP_088559957.1">
    <property type="nucleotide sequence ID" value="NZ_FYEH01000002.1"/>
</dbReference>
<dbReference type="SUPFAM" id="SSF53098">
    <property type="entry name" value="Ribonuclease H-like"/>
    <property type="match status" value="1"/>
</dbReference>
<dbReference type="InterPro" id="IPR036397">
    <property type="entry name" value="RNaseH_sf"/>
</dbReference>
<keyword evidence="4 6" id="KW-0378">Hydrolase</keyword>
<comment type="similarity">
    <text evidence="6">Belongs to the RNase D family.</text>
</comment>
<evidence type="ECO:0000313" key="9">
    <source>
        <dbReference type="Proteomes" id="UP000197065"/>
    </source>
</evidence>
<dbReference type="EMBL" id="FYEH01000002">
    <property type="protein sequence ID" value="SNB60840.1"/>
    <property type="molecule type" value="Genomic_DNA"/>
</dbReference>
<comment type="cofactor">
    <cofactor evidence="6">
        <name>a divalent metal cation</name>
        <dbReference type="ChEBI" id="CHEBI:60240"/>
    </cofactor>
</comment>
<accession>A0A212QN84</accession>
<dbReference type="GO" id="GO:0003676">
    <property type="term" value="F:nucleic acid binding"/>
    <property type="evidence" value="ECO:0007669"/>
    <property type="project" value="InterPro"/>
</dbReference>
<keyword evidence="1 6" id="KW-0963">Cytoplasm</keyword>
<dbReference type="InterPro" id="IPR010997">
    <property type="entry name" value="HRDC-like_sf"/>
</dbReference>
<protein>
    <recommendedName>
        <fullName evidence="6">Ribonuclease D</fullName>
        <shortName evidence="6">RNase D</shortName>
        <ecNumber evidence="6">3.1.13.5</ecNumber>
    </recommendedName>
</protein>
<evidence type="ECO:0000259" key="7">
    <source>
        <dbReference type="PROSITE" id="PS50967"/>
    </source>
</evidence>
<dbReference type="SMART" id="SM00341">
    <property type="entry name" value="HRDC"/>
    <property type="match status" value="1"/>
</dbReference>
<dbReference type="InterPro" id="IPR002121">
    <property type="entry name" value="HRDC_dom"/>
</dbReference>
<evidence type="ECO:0000256" key="2">
    <source>
        <dbReference type="ARBA" id="ARBA00022694"/>
    </source>
</evidence>
<dbReference type="PANTHER" id="PTHR47649">
    <property type="entry name" value="RIBONUCLEASE D"/>
    <property type="match status" value="1"/>
</dbReference>
<evidence type="ECO:0000256" key="6">
    <source>
        <dbReference type="HAMAP-Rule" id="MF_01899"/>
    </source>
</evidence>
<keyword evidence="3 6" id="KW-0540">Nuclease</keyword>
<dbReference type="AlphaFoldDB" id="A0A212QN84"/>
<dbReference type="NCBIfam" id="TIGR01388">
    <property type="entry name" value="rnd"/>
    <property type="match status" value="1"/>
</dbReference>
<evidence type="ECO:0000256" key="3">
    <source>
        <dbReference type="ARBA" id="ARBA00022722"/>
    </source>
</evidence>
<dbReference type="InterPro" id="IPR012337">
    <property type="entry name" value="RNaseH-like_sf"/>
</dbReference>
<dbReference type="EC" id="3.1.13.5" evidence="6"/>
<evidence type="ECO:0000256" key="4">
    <source>
        <dbReference type="ARBA" id="ARBA00022801"/>
    </source>
</evidence>
<dbReference type="GO" id="GO:0008408">
    <property type="term" value="F:3'-5' exonuclease activity"/>
    <property type="evidence" value="ECO:0007669"/>
    <property type="project" value="InterPro"/>
</dbReference>
<dbReference type="Gene3D" id="1.10.150.80">
    <property type="entry name" value="HRDC domain"/>
    <property type="match status" value="1"/>
</dbReference>
<evidence type="ECO:0000313" key="8">
    <source>
        <dbReference type="EMBL" id="SNB60840.1"/>
    </source>
</evidence>
<dbReference type="SMART" id="SM00474">
    <property type="entry name" value="35EXOc"/>
    <property type="match status" value="1"/>
</dbReference>
<dbReference type="GO" id="GO:0033890">
    <property type="term" value="F:ribonuclease D activity"/>
    <property type="evidence" value="ECO:0007669"/>
    <property type="project" value="UniProtKB-UniRule"/>
</dbReference>
<comment type="function">
    <text evidence="6">Exonuclease involved in the 3' processing of various precursor tRNAs. Initiates hydrolysis at the 3'-terminus of an RNA molecule and releases 5'-mononucleotides.</text>
</comment>
<sequence length="381" mass="42896">MTLIADNNSLIAFCERLKGERFITIDTEFMRDRTFWSKLCLIQIGGSKEAMAIDPLAPGLDLEPIIELMDDPAILKVFHAARQDLEIFWRISGRLPTPLYDTQIAAQVCGFGDEVAYETLVSKVAKGRLDKSSRLTDWSRRPLSEAQINYALGDVTHLRVIYERLARQISAAGRSEWVQAEIDQLYKPSLFEQNPEEAWRRIKVRTRDPRFLLMVQRLATWREQAARTRDLPRNRILRDDLLLELAASRPRTIEDLKSLDRITLDRESTHQVFGIVQDVLAAPGSALPTIEQPADPPRGLGPLVELLRVLLKLRCEEADVAQRLVASAGDLEAIAIDDQADVPALCGWRRGIFGEAALALKHGTIALAVRDGRPSIVELPR</sequence>